<dbReference type="OrthoDB" id="184876at2759"/>
<dbReference type="SMART" id="SM00567">
    <property type="entry name" value="EZ_HEAT"/>
    <property type="match status" value="4"/>
</dbReference>
<dbReference type="PROSITE" id="PS50053">
    <property type="entry name" value="UBIQUITIN_2"/>
    <property type="match status" value="1"/>
</dbReference>
<dbReference type="PANTHER" id="PTHR10772">
    <property type="entry name" value="10 KDA HEAT SHOCK PROTEIN"/>
    <property type="match status" value="1"/>
</dbReference>
<dbReference type="SMART" id="SM00883">
    <property type="entry name" value="Cpn10"/>
    <property type="match status" value="2"/>
</dbReference>
<comment type="similarity">
    <text evidence="1">Belongs to the GroES chaperonin family.</text>
</comment>
<keyword evidence="2" id="KW-0143">Chaperone</keyword>
<dbReference type="Proteomes" id="UP000186817">
    <property type="component" value="Unassembled WGS sequence"/>
</dbReference>
<dbReference type="SUPFAM" id="SSF50129">
    <property type="entry name" value="GroES-like"/>
    <property type="match status" value="2"/>
</dbReference>
<dbReference type="GO" id="GO:0046872">
    <property type="term" value="F:metal ion binding"/>
    <property type="evidence" value="ECO:0007669"/>
    <property type="project" value="TreeGrafter"/>
</dbReference>
<evidence type="ECO:0000256" key="3">
    <source>
        <dbReference type="ARBA" id="ARBA00031971"/>
    </source>
</evidence>
<dbReference type="InterPro" id="IPR016024">
    <property type="entry name" value="ARM-type_fold"/>
</dbReference>
<dbReference type="PRINTS" id="PR00297">
    <property type="entry name" value="CHAPERONIN10"/>
</dbReference>
<dbReference type="GO" id="GO:0051082">
    <property type="term" value="F:unfolded protein binding"/>
    <property type="evidence" value="ECO:0007669"/>
    <property type="project" value="TreeGrafter"/>
</dbReference>
<dbReference type="GO" id="GO:0005524">
    <property type="term" value="F:ATP binding"/>
    <property type="evidence" value="ECO:0007669"/>
    <property type="project" value="InterPro"/>
</dbReference>
<feature type="domain" description="Ubiquitin-like" evidence="6">
    <location>
        <begin position="6"/>
        <end position="66"/>
    </location>
</feature>
<evidence type="ECO:0000256" key="1">
    <source>
        <dbReference type="ARBA" id="ARBA00006975"/>
    </source>
</evidence>
<dbReference type="EMBL" id="LSRX01001100">
    <property type="protein sequence ID" value="OLP83679.1"/>
    <property type="molecule type" value="Genomic_DNA"/>
</dbReference>
<dbReference type="CDD" id="cd00320">
    <property type="entry name" value="cpn10"/>
    <property type="match status" value="2"/>
</dbReference>
<dbReference type="InterPro" id="IPR000626">
    <property type="entry name" value="Ubiquitin-like_dom"/>
</dbReference>
<dbReference type="Gene3D" id="3.10.20.90">
    <property type="entry name" value="Phosphatidylinositol 3-kinase Catalytic Subunit, Chain A, domain 1"/>
    <property type="match status" value="1"/>
</dbReference>
<organism evidence="7 8">
    <name type="scientific">Symbiodinium microadriaticum</name>
    <name type="common">Dinoflagellate</name>
    <name type="synonym">Zooxanthella microadriatica</name>
    <dbReference type="NCBI Taxonomy" id="2951"/>
    <lineage>
        <taxon>Eukaryota</taxon>
        <taxon>Sar</taxon>
        <taxon>Alveolata</taxon>
        <taxon>Dinophyceae</taxon>
        <taxon>Suessiales</taxon>
        <taxon>Symbiodiniaceae</taxon>
        <taxon>Symbiodinium</taxon>
    </lineage>
</organism>
<dbReference type="PANTHER" id="PTHR10772:SF63">
    <property type="entry name" value="20 KDA CHAPERONIN, CHLOROPLASTIC"/>
    <property type="match status" value="1"/>
</dbReference>
<dbReference type="Gene3D" id="2.30.33.40">
    <property type="entry name" value="GroES chaperonin"/>
    <property type="match status" value="2"/>
</dbReference>
<proteinExistence type="inferred from homology"/>
<protein>
    <recommendedName>
        <fullName evidence="4">20 kDa chaperonin, chloroplastic</fullName>
    </recommendedName>
    <alternativeName>
        <fullName evidence="3">Chaperonin 10</fullName>
    </alternativeName>
    <alternativeName>
        <fullName evidence="5">Protein Cpn21</fullName>
    </alternativeName>
</protein>
<sequence length="1054" mass="115283">MDVFGVDVACAKISGEVLELSLDSDSLVRDLKRAIADMAASDEIQFHPICQKLMFQGRALEDTERLRMLCEPPAETGTKAKLEMTLLLTVDSILATFGLAKPHLAVAAIKVARTMVACDEQVLSALYHCTRWGLFRGWLVRSETTSQCRVEAAKAISSFAQSGQENAVDALIRCLKSPSRQIRDLVIDGLLNVPIEKGQLRKKLRLAVDGLVQHVPIETKLGKYDHYEDYYRIEKWQVLPAVEILGRLSPPGDEDALAVLKKALDLKYELADRRILARRVVLSSLGHVGWACPQTARKLVQHFVKLCSVLMVPLQIGRFGMVNDPHDHWETTVPAVAQQMCSFEETRLELPESVVDELVSLLSHAGQTDPRFRFKIGGSRFATRGRMPNPASVRRAAIELLSACANESVVEKTLPLLQHHWDEVKIAAITLLGRRSFNDEVVMAELTNLLHSEAPAVAQEAVTALGQVGKGNAQVIATLRSCLSHADGWVRRSAPRALLNAVGSDVVDELRQLSVQGDVEVAEASLLALPDDVRAAAAALEHQEPHIQFVAAKLLLKIHGIPTWEIDNSMAALYARLGENLKHEPEAPSAETFAAVKQVVMRREISETKQICIGFLYDLGVRLQHREAINLLQELLDEKLWHPVAEAQEALRLLRERPKPKLRKTIKAKWVSSMLSLDRDDDLPVPSSLEEDSSTFWDAYRVEDFSAHINEHTSHLAVQRGQRWTFGVAATPETPTRLSLQQGLSSSAAVVAVVLHEKRGTCTGAAWPSLKASFAPVTAAVPSPISRRIPRAMAMRATRSARRLAVVAILLSGLALRSLTFCGSPTVAGCQPGRGRAEPSRGSYICRQAVSLKVDGAVKPLGKFLLLKSAKAEEMTKGGLLLPKSEKPKEGEVVAVGPGEAIAESGVMVPMSVKVGEKVLYSKYGASETIECSGEDHVLVREDDVLLKYEGDEPSLEQVSMPRGKVLVKLLAKEEETSFGLLLSKEASKQTTTAGKVIAVGPGIVLANGDEQPSPVQVGDMVRFRYGDEVDLDIGDDQFSVVSSSNCIAKWQDA</sequence>
<name>A0A1Q9CL82_SYMMI</name>
<dbReference type="HAMAP" id="MF_00580">
    <property type="entry name" value="CH10"/>
    <property type="match status" value="1"/>
</dbReference>
<dbReference type="Pfam" id="PF00166">
    <property type="entry name" value="Cpn10"/>
    <property type="match status" value="2"/>
</dbReference>
<dbReference type="CDD" id="cd17039">
    <property type="entry name" value="Ubl_ubiquitin_like"/>
    <property type="match status" value="1"/>
</dbReference>
<dbReference type="GO" id="GO:0044183">
    <property type="term" value="F:protein folding chaperone"/>
    <property type="evidence" value="ECO:0007669"/>
    <property type="project" value="InterPro"/>
</dbReference>
<dbReference type="Pfam" id="PF13646">
    <property type="entry name" value="HEAT_2"/>
    <property type="match status" value="1"/>
</dbReference>
<dbReference type="InterPro" id="IPR011989">
    <property type="entry name" value="ARM-like"/>
</dbReference>
<dbReference type="GO" id="GO:0051087">
    <property type="term" value="F:protein-folding chaperone binding"/>
    <property type="evidence" value="ECO:0007669"/>
    <property type="project" value="TreeGrafter"/>
</dbReference>
<evidence type="ECO:0000256" key="2">
    <source>
        <dbReference type="ARBA" id="ARBA00023186"/>
    </source>
</evidence>
<dbReference type="SUPFAM" id="SSF48371">
    <property type="entry name" value="ARM repeat"/>
    <property type="match status" value="1"/>
</dbReference>
<keyword evidence="8" id="KW-1185">Reference proteome</keyword>
<gene>
    <name evidence="7" type="primary">CPN21</name>
    <name evidence="7" type="ORF">AK812_SmicGene35542</name>
</gene>
<comment type="caution">
    <text evidence="7">The sequence shown here is derived from an EMBL/GenBank/DDBJ whole genome shotgun (WGS) entry which is preliminary data.</text>
</comment>
<evidence type="ECO:0000256" key="5">
    <source>
        <dbReference type="ARBA" id="ARBA00079398"/>
    </source>
</evidence>
<dbReference type="FunFam" id="2.30.33.40:FF:000001">
    <property type="entry name" value="10 kDa chaperonin"/>
    <property type="match status" value="1"/>
</dbReference>
<evidence type="ECO:0000259" key="6">
    <source>
        <dbReference type="PROSITE" id="PS50053"/>
    </source>
</evidence>
<dbReference type="AlphaFoldDB" id="A0A1Q9CL82"/>
<dbReference type="InterPro" id="IPR037124">
    <property type="entry name" value="Chaperonin_GroES_sf"/>
</dbReference>
<reference evidence="7 8" key="1">
    <citation type="submission" date="2016-02" db="EMBL/GenBank/DDBJ databases">
        <title>Genome analysis of coral dinoflagellate symbionts highlights evolutionary adaptations to a symbiotic lifestyle.</title>
        <authorList>
            <person name="Aranda M."/>
            <person name="Li Y."/>
            <person name="Liew Y.J."/>
            <person name="Baumgarten S."/>
            <person name="Simakov O."/>
            <person name="Wilson M."/>
            <person name="Piel J."/>
            <person name="Ashoor H."/>
            <person name="Bougouffa S."/>
            <person name="Bajic V.B."/>
            <person name="Ryu T."/>
            <person name="Ravasi T."/>
            <person name="Bayer T."/>
            <person name="Micklem G."/>
            <person name="Kim H."/>
            <person name="Bhak J."/>
            <person name="Lajeunesse T.C."/>
            <person name="Voolstra C.R."/>
        </authorList>
    </citation>
    <scope>NUCLEOTIDE SEQUENCE [LARGE SCALE GENOMIC DNA]</scope>
    <source>
        <strain evidence="7 8">CCMP2467</strain>
    </source>
</reference>
<accession>A0A1Q9CL82</accession>
<dbReference type="InterPro" id="IPR004155">
    <property type="entry name" value="PBS_lyase_HEAT"/>
</dbReference>
<evidence type="ECO:0000256" key="4">
    <source>
        <dbReference type="ARBA" id="ARBA00073031"/>
    </source>
</evidence>
<evidence type="ECO:0000313" key="8">
    <source>
        <dbReference type="Proteomes" id="UP000186817"/>
    </source>
</evidence>
<dbReference type="InterPro" id="IPR011032">
    <property type="entry name" value="GroES-like_sf"/>
</dbReference>
<dbReference type="Gene3D" id="1.25.10.10">
    <property type="entry name" value="Leucine-rich Repeat Variant"/>
    <property type="match status" value="2"/>
</dbReference>
<evidence type="ECO:0000313" key="7">
    <source>
        <dbReference type="EMBL" id="OLP83679.1"/>
    </source>
</evidence>
<dbReference type="InterPro" id="IPR020818">
    <property type="entry name" value="Chaperonin_GroES"/>
</dbReference>